<reference evidence="1 2" key="1">
    <citation type="submission" date="2016-04" db="EMBL/GenBank/DDBJ databases">
        <title>Draft Genome Sequences of Staphylococcus capitis Strain H36, S. capitis Strain H65, S. cohnii Strain H62, S. hominis Strain H69, Mycobacterium iranicum Strain H39, Plantibacter sp. Strain H53, Pseudomonas oryzihabitans Strain H72, and Microbacterium sp. Strain H83, isolated from residential settings.</title>
        <authorList>
            <person name="Lymperopoulou D."/>
            <person name="Adams R.I."/>
            <person name="Lindow S."/>
            <person name="Coil D.A."/>
            <person name="Jospin G."/>
            <person name="Eisen J.A."/>
        </authorList>
    </citation>
    <scope>NUCLEOTIDE SEQUENCE [LARGE SCALE GENOMIC DNA]</scope>
    <source>
        <strain evidence="1 2">H39</strain>
    </source>
</reference>
<comment type="caution">
    <text evidence="1">The sequence shown here is derived from an EMBL/GenBank/DDBJ whole genome shotgun (WGS) entry which is preliminary data.</text>
</comment>
<dbReference type="SUPFAM" id="SSF52833">
    <property type="entry name" value="Thioredoxin-like"/>
    <property type="match status" value="1"/>
</dbReference>
<evidence type="ECO:0000313" key="2">
    <source>
        <dbReference type="Proteomes" id="UP000078396"/>
    </source>
</evidence>
<evidence type="ECO:0000313" key="1">
    <source>
        <dbReference type="EMBL" id="OAN32047.1"/>
    </source>
</evidence>
<gene>
    <name evidence="1" type="ORF">A4X20_28635</name>
</gene>
<name>A0A178LLP4_MYCIR</name>
<sequence>MRAANALALAAEVGRFDQLRREMFGTKPSEGSGGFTADDLITLGWRAGLHHPQYATAIRHGRYEQWARKLDKRFKRQNPYGVPAAVLDGQLLASGVLYDPQTLGELVRG</sequence>
<proteinExistence type="predicted"/>
<dbReference type="Gene3D" id="3.40.30.10">
    <property type="entry name" value="Glutaredoxin"/>
    <property type="match status" value="1"/>
</dbReference>
<dbReference type="Proteomes" id="UP000078396">
    <property type="component" value="Unassembled WGS sequence"/>
</dbReference>
<dbReference type="EMBL" id="LWCS01000055">
    <property type="protein sequence ID" value="OAN32047.1"/>
    <property type="molecule type" value="Genomic_DNA"/>
</dbReference>
<accession>A0A178LLP4</accession>
<organism evidence="1 2">
    <name type="scientific">Mycolicibacterium iranicum</name>
    <name type="common">Mycobacterium iranicum</name>
    <dbReference type="NCBI Taxonomy" id="912594"/>
    <lineage>
        <taxon>Bacteria</taxon>
        <taxon>Bacillati</taxon>
        <taxon>Actinomycetota</taxon>
        <taxon>Actinomycetes</taxon>
        <taxon>Mycobacteriales</taxon>
        <taxon>Mycobacteriaceae</taxon>
        <taxon>Mycolicibacterium</taxon>
    </lineage>
</organism>
<dbReference type="AlphaFoldDB" id="A0A178LLP4"/>
<dbReference type="InterPro" id="IPR036249">
    <property type="entry name" value="Thioredoxin-like_sf"/>
</dbReference>
<protein>
    <submittedName>
        <fullName evidence="1">Uncharacterized protein</fullName>
    </submittedName>
</protein>